<name>A0A4C1W8V6_EUMVA</name>
<keyword evidence="2" id="KW-1185">Reference proteome</keyword>
<reference evidence="1 2" key="1">
    <citation type="journal article" date="2019" name="Commun. Biol.">
        <title>The bagworm genome reveals a unique fibroin gene that provides high tensile strength.</title>
        <authorList>
            <person name="Kono N."/>
            <person name="Nakamura H."/>
            <person name="Ohtoshi R."/>
            <person name="Tomita M."/>
            <person name="Numata K."/>
            <person name="Arakawa K."/>
        </authorList>
    </citation>
    <scope>NUCLEOTIDE SEQUENCE [LARGE SCALE GENOMIC DNA]</scope>
</reference>
<comment type="caution">
    <text evidence="1">The sequence shown here is derived from an EMBL/GenBank/DDBJ whole genome shotgun (WGS) entry which is preliminary data.</text>
</comment>
<gene>
    <name evidence="1" type="ORF">EVAR_30964_1</name>
</gene>
<accession>A0A4C1W8V6</accession>
<protein>
    <submittedName>
        <fullName evidence="1">Uncharacterized protein</fullName>
    </submittedName>
</protein>
<evidence type="ECO:0000313" key="2">
    <source>
        <dbReference type="Proteomes" id="UP000299102"/>
    </source>
</evidence>
<dbReference type="EMBL" id="BGZK01000492">
    <property type="protein sequence ID" value="GBP46932.1"/>
    <property type="molecule type" value="Genomic_DNA"/>
</dbReference>
<proteinExistence type="predicted"/>
<dbReference type="Proteomes" id="UP000299102">
    <property type="component" value="Unassembled WGS sequence"/>
</dbReference>
<dbReference type="AlphaFoldDB" id="A0A4C1W8V6"/>
<evidence type="ECO:0000313" key="1">
    <source>
        <dbReference type="EMBL" id="GBP46932.1"/>
    </source>
</evidence>
<organism evidence="1 2">
    <name type="scientific">Eumeta variegata</name>
    <name type="common">Bagworm moth</name>
    <name type="synonym">Eumeta japonica</name>
    <dbReference type="NCBI Taxonomy" id="151549"/>
    <lineage>
        <taxon>Eukaryota</taxon>
        <taxon>Metazoa</taxon>
        <taxon>Ecdysozoa</taxon>
        <taxon>Arthropoda</taxon>
        <taxon>Hexapoda</taxon>
        <taxon>Insecta</taxon>
        <taxon>Pterygota</taxon>
        <taxon>Neoptera</taxon>
        <taxon>Endopterygota</taxon>
        <taxon>Lepidoptera</taxon>
        <taxon>Glossata</taxon>
        <taxon>Ditrysia</taxon>
        <taxon>Tineoidea</taxon>
        <taxon>Psychidae</taxon>
        <taxon>Oiketicinae</taxon>
        <taxon>Eumeta</taxon>
    </lineage>
</organism>
<sequence>MGTHKLEPRPVTSDICLTKCDPNMQYTLQRARRETAPFDVADKTGMYVWDITRCGACGQWVICYFVVISTRLATCNTEMSATAPARRAALGQTRRRSGQIWELP</sequence>